<keyword evidence="11" id="KW-1185">Reference proteome</keyword>
<keyword evidence="3 7" id="KW-0645">Protease</keyword>
<evidence type="ECO:0000256" key="4">
    <source>
        <dbReference type="ARBA" id="ARBA00022786"/>
    </source>
</evidence>
<dbReference type="RefSeq" id="XP_040747962.1">
    <property type="nucleotide sequence ID" value="XM_040884630.1"/>
</dbReference>
<evidence type="ECO:0000313" key="11">
    <source>
        <dbReference type="Proteomes" id="UP000193922"/>
    </source>
</evidence>
<gene>
    <name evidence="10" type="ORF">DL89DRAFT_22326</name>
</gene>
<feature type="domain" description="UCH catalytic" evidence="9">
    <location>
        <begin position="8"/>
        <end position="202"/>
    </location>
</feature>
<evidence type="ECO:0000256" key="1">
    <source>
        <dbReference type="ARBA" id="ARBA00000707"/>
    </source>
</evidence>
<sequence>MSAERKVHWIPLESNPEVINAMIARLGVSSSIGFNDVWGLDDDLLAMVAQPVKAVIFLFPLTEESEASRAQKIASAANTVSPDVWFMRQTIGNACGTMAVIHALANNQADIPISGHLAEFFQKTKDLTPEERAALLENDEVIAGTHLEGASGGQTAAPDAEAAIDLHFIAFANVDGDMYELDGRHAAPINHGASTDVLKVAC</sequence>
<dbReference type="STRING" id="61395.A0A1Y1WMH3"/>
<name>A0A1Y1WMH3_9FUNG</name>
<feature type="active site" description="Nucleophile" evidence="7">
    <location>
        <position position="95"/>
    </location>
</feature>
<evidence type="ECO:0000256" key="2">
    <source>
        <dbReference type="ARBA" id="ARBA00009326"/>
    </source>
</evidence>
<organism evidence="10 11">
    <name type="scientific">Linderina pennispora</name>
    <dbReference type="NCBI Taxonomy" id="61395"/>
    <lineage>
        <taxon>Eukaryota</taxon>
        <taxon>Fungi</taxon>
        <taxon>Fungi incertae sedis</taxon>
        <taxon>Zoopagomycota</taxon>
        <taxon>Kickxellomycotina</taxon>
        <taxon>Kickxellomycetes</taxon>
        <taxon>Kickxellales</taxon>
        <taxon>Kickxellaceae</taxon>
        <taxon>Linderina</taxon>
    </lineage>
</organism>
<dbReference type="AlphaFoldDB" id="A0A1Y1WMH3"/>
<dbReference type="FunFam" id="3.40.532.10:FF:000006">
    <property type="entry name" value="Ubiquitin carboxyl-terminal hydrolase"/>
    <property type="match status" value="1"/>
</dbReference>
<accession>A0A1Y1WMH3</accession>
<dbReference type="OrthoDB" id="427186at2759"/>
<dbReference type="GO" id="GO:0016579">
    <property type="term" value="P:protein deubiquitination"/>
    <property type="evidence" value="ECO:0007669"/>
    <property type="project" value="TreeGrafter"/>
</dbReference>
<dbReference type="Gene3D" id="3.40.532.10">
    <property type="entry name" value="Peptidase C12, ubiquitin carboxyl-terminal hydrolase"/>
    <property type="match status" value="1"/>
</dbReference>
<evidence type="ECO:0000256" key="6">
    <source>
        <dbReference type="ARBA" id="ARBA00022807"/>
    </source>
</evidence>
<dbReference type="SUPFAM" id="SSF54001">
    <property type="entry name" value="Cysteine proteinases"/>
    <property type="match status" value="1"/>
</dbReference>
<evidence type="ECO:0000313" key="10">
    <source>
        <dbReference type="EMBL" id="ORX74751.1"/>
    </source>
</evidence>
<dbReference type="Pfam" id="PF01088">
    <property type="entry name" value="Peptidase_C12"/>
    <property type="match status" value="1"/>
</dbReference>
<keyword evidence="6 7" id="KW-0788">Thiol protease</keyword>
<dbReference type="GO" id="GO:0004843">
    <property type="term" value="F:cysteine-type deubiquitinase activity"/>
    <property type="evidence" value="ECO:0007669"/>
    <property type="project" value="UniProtKB-UniRule"/>
</dbReference>
<dbReference type="PROSITE" id="PS00140">
    <property type="entry name" value="UCH_1"/>
    <property type="match status" value="1"/>
</dbReference>
<evidence type="ECO:0000256" key="3">
    <source>
        <dbReference type="ARBA" id="ARBA00022670"/>
    </source>
</evidence>
<evidence type="ECO:0000256" key="8">
    <source>
        <dbReference type="RuleBase" id="RU361215"/>
    </source>
</evidence>
<dbReference type="InterPro" id="IPR036959">
    <property type="entry name" value="Peptidase_C12_UCH_sf"/>
</dbReference>
<dbReference type="GO" id="GO:0005737">
    <property type="term" value="C:cytoplasm"/>
    <property type="evidence" value="ECO:0007669"/>
    <property type="project" value="TreeGrafter"/>
</dbReference>
<proteinExistence type="inferred from homology"/>
<feature type="active site" description="Proton donor" evidence="7">
    <location>
        <position position="167"/>
    </location>
</feature>
<dbReference type="InterPro" id="IPR057254">
    <property type="entry name" value="UCH_AS"/>
</dbReference>
<reference evidence="10 11" key="1">
    <citation type="submission" date="2016-07" db="EMBL/GenBank/DDBJ databases">
        <title>Pervasive Adenine N6-methylation of Active Genes in Fungi.</title>
        <authorList>
            <consortium name="DOE Joint Genome Institute"/>
            <person name="Mondo S.J."/>
            <person name="Dannebaum R.O."/>
            <person name="Kuo R.C."/>
            <person name="Labutti K."/>
            <person name="Haridas S."/>
            <person name="Kuo A."/>
            <person name="Salamov A."/>
            <person name="Ahrendt S.R."/>
            <person name="Lipzen A."/>
            <person name="Sullivan W."/>
            <person name="Andreopoulos W.B."/>
            <person name="Clum A."/>
            <person name="Lindquist E."/>
            <person name="Daum C."/>
            <person name="Ramamoorthy G.K."/>
            <person name="Gryganskyi A."/>
            <person name="Culley D."/>
            <person name="Magnuson J.K."/>
            <person name="James T.Y."/>
            <person name="O'Malley M.A."/>
            <person name="Stajich J.E."/>
            <person name="Spatafora J.W."/>
            <person name="Visel A."/>
            <person name="Grigoriev I.V."/>
        </authorList>
    </citation>
    <scope>NUCLEOTIDE SEQUENCE [LARGE SCALE GENOMIC DNA]</scope>
    <source>
        <strain evidence="10 11">ATCC 12442</strain>
    </source>
</reference>
<dbReference type="PANTHER" id="PTHR10589:SF17">
    <property type="entry name" value="UBIQUITIN CARBOXYL-TERMINAL HYDROLASE"/>
    <property type="match status" value="1"/>
</dbReference>
<comment type="caution">
    <text evidence="10">The sequence shown here is derived from an EMBL/GenBank/DDBJ whole genome shotgun (WGS) entry which is preliminary data.</text>
</comment>
<protein>
    <recommendedName>
        <fullName evidence="8">Ubiquitin carboxyl-terminal hydrolase</fullName>
        <ecNumber evidence="8">3.4.19.12</ecNumber>
    </recommendedName>
</protein>
<evidence type="ECO:0000256" key="5">
    <source>
        <dbReference type="ARBA" id="ARBA00022801"/>
    </source>
</evidence>
<dbReference type="PROSITE" id="PS52048">
    <property type="entry name" value="UCH_DOMAIN"/>
    <property type="match status" value="1"/>
</dbReference>
<dbReference type="EC" id="3.4.19.12" evidence="8"/>
<dbReference type="Proteomes" id="UP000193922">
    <property type="component" value="Unassembled WGS sequence"/>
</dbReference>
<dbReference type="EMBL" id="MCFD01000001">
    <property type="protein sequence ID" value="ORX74751.1"/>
    <property type="molecule type" value="Genomic_DNA"/>
</dbReference>
<dbReference type="InterPro" id="IPR038765">
    <property type="entry name" value="Papain-like_cys_pep_sf"/>
</dbReference>
<feature type="site" description="Transition state stabilizer" evidence="7">
    <location>
        <position position="89"/>
    </location>
</feature>
<feature type="site" description="Important for enzyme activity" evidence="7">
    <location>
        <position position="182"/>
    </location>
</feature>
<dbReference type="PRINTS" id="PR00707">
    <property type="entry name" value="UBCTHYDRLASE"/>
</dbReference>
<comment type="similarity">
    <text evidence="2 7 8">Belongs to the peptidase C12 family.</text>
</comment>
<comment type="catalytic activity">
    <reaction evidence="1 7 8">
        <text>Thiol-dependent hydrolysis of ester, thioester, amide, peptide and isopeptide bonds formed by the C-terminal Gly of ubiquitin (a 76-residue protein attached to proteins as an intracellular targeting signal).</text>
        <dbReference type="EC" id="3.4.19.12"/>
    </reaction>
</comment>
<dbReference type="GeneID" id="63801278"/>
<dbReference type="CDD" id="cd09616">
    <property type="entry name" value="Peptidase_C12_UCH_L1_L3"/>
    <property type="match status" value="1"/>
</dbReference>
<dbReference type="InterPro" id="IPR001578">
    <property type="entry name" value="Peptidase_C12_UCH"/>
</dbReference>
<keyword evidence="4 7" id="KW-0833">Ubl conjugation pathway</keyword>
<evidence type="ECO:0000259" key="9">
    <source>
        <dbReference type="PROSITE" id="PS52048"/>
    </source>
</evidence>
<dbReference type="GO" id="GO:0006511">
    <property type="term" value="P:ubiquitin-dependent protein catabolic process"/>
    <property type="evidence" value="ECO:0007669"/>
    <property type="project" value="UniProtKB-UniRule"/>
</dbReference>
<keyword evidence="5 7" id="KW-0378">Hydrolase</keyword>
<dbReference type="PANTHER" id="PTHR10589">
    <property type="entry name" value="UBIQUITIN CARBOXYL-TERMINAL HYDROLASE"/>
    <property type="match status" value="1"/>
</dbReference>
<evidence type="ECO:0000256" key="7">
    <source>
        <dbReference type="PROSITE-ProRule" id="PRU01393"/>
    </source>
</evidence>